<dbReference type="InterPro" id="IPR036236">
    <property type="entry name" value="Znf_C2H2_sf"/>
</dbReference>
<dbReference type="EMBL" id="VWYI01018769">
    <property type="protein sequence ID" value="NXQ56394.1"/>
    <property type="molecule type" value="Genomic_DNA"/>
</dbReference>
<dbReference type="Proteomes" id="UP000554720">
    <property type="component" value="Unassembled WGS sequence"/>
</dbReference>
<feature type="domain" description="C2H2-type" evidence="7">
    <location>
        <begin position="49"/>
        <end position="71"/>
    </location>
</feature>
<comment type="caution">
    <text evidence="8">The sequence shown here is derived from an EMBL/GenBank/DDBJ whole genome shotgun (WGS) entry which is preliminary data.</text>
</comment>
<proteinExistence type="predicted"/>
<evidence type="ECO:0000256" key="4">
    <source>
        <dbReference type="ARBA" id="ARBA00022833"/>
    </source>
</evidence>
<dbReference type="PANTHER" id="PTHR23226:SF375">
    <property type="entry name" value="C2H2-TYPE DOMAIN-CONTAINING PROTEIN-RELATED"/>
    <property type="match status" value="1"/>
</dbReference>
<organism evidence="8 9">
    <name type="scientific">Anthoscopus minutus</name>
    <name type="common">Southern penduline-tit</name>
    <dbReference type="NCBI Taxonomy" id="156561"/>
    <lineage>
        <taxon>Eukaryota</taxon>
        <taxon>Metazoa</taxon>
        <taxon>Chordata</taxon>
        <taxon>Craniata</taxon>
        <taxon>Vertebrata</taxon>
        <taxon>Euteleostomi</taxon>
        <taxon>Archelosauria</taxon>
        <taxon>Archosauria</taxon>
        <taxon>Dinosauria</taxon>
        <taxon>Saurischia</taxon>
        <taxon>Theropoda</taxon>
        <taxon>Coelurosauria</taxon>
        <taxon>Aves</taxon>
        <taxon>Neognathae</taxon>
        <taxon>Neoaves</taxon>
        <taxon>Telluraves</taxon>
        <taxon>Australaves</taxon>
        <taxon>Passeriformes</taxon>
        <taxon>Paridae</taxon>
        <taxon>Anthoscopus</taxon>
    </lineage>
</organism>
<dbReference type="PANTHER" id="PTHR23226">
    <property type="entry name" value="ZINC FINGER AND SCAN DOMAIN-CONTAINING"/>
    <property type="match status" value="1"/>
</dbReference>
<keyword evidence="9" id="KW-1185">Reference proteome</keyword>
<evidence type="ECO:0000259" key="7">
    <source>
        <dbReference type="PROSITE" id="PS50157"/>
    </source>
</evidence>
<keyword evidence="4" id="KW-0862">Zinc</keyword>
<dbReference type="OrthoDB" id="8922241at2759"/>
<gene>
    <name evidence="8" type="primary">Znf16_1</name>
    <name evidence="8" type="ORF">ANTMIN_R12017</name>
</gene>
<dbReference type="FunFam" id="3.30.160.60:FF:002343">
    <property type="entry name" value="Zinc finger protein 33A"/>
    <property type="match status" value="1"/>
</dbReference>
<evidence type="ECO:0000313" key="9">
    <source>
        <dbReference type="Proteomes" id="UP000554720"/>
    </source>
</evidence>
<feature type="non-terminal residue" evidence="8">
    <location>
        <position position="71"/>
    </location>
</feature>
<name>A0A7L2E3K3_ANTMN</name>
<dbReference type="GO" id="GO:0008270">
    <property type="term" value="F:zinc ion binding"/>
    <property type="evidence" value="ECO:0007669"/>
    <property type="project" value="UniProtKB-KW"/>
</dbReference>
<dbReference type="AlphaFoldDB" id="A0A7L2E3K3"/>
<dbReference type="GO" id="GO:0000981">
    <property type="term" value="F:DNA-binding transcription factor activity, RNA polymerase II-specific"/>
    <property type="evidence" value="ECO:0007669"/>
    <property type="project" value="TreeGrafter"/>
</dbReference>
<evidence type="ECO:0000256" key="5">
    <source>
        <dbReference type="PROSITE-ProRule" id="PRU00042"/>
    </source>
</evidence>
<evidence type="ECO:0000256" key="3">
    <source>
        <dbReference type="ARBA" id="ARBA00022771"/>
    </source>
</evidence>
<feature type="non-terminal residue" evidence="8">
    <location>
        <position position="1"/>
    </location>
</feature>
<dbReference type="SUPFAM" id="SSF57667">
    <property type="entry name" value="beta-beta-alpha zinc fingers"/>
    <property type="match status" value="2"/>
</dbReference>
<accession>A0A7L2E3K3</accession>
<feature type="domain" description="C2H2-type" evidence="7">
    <location>
        <begin position="25"/>
        <end position="52"/>
    </location>
</feature>
<evidence type="ECO:0000256" key="2">
    <source>
        <dbReference type="ARBA" id="ARBA00022737"/>
    </source>
</evidence>
<keyword evidence="3 5" id="KW-0863">Zinc-finger</keyword>
<keyword evidence="2" id="KW-0677">Repeat</keyword>
<protein>
    <submittedName>
        <fullName evidence="8">ZNF16 protein</fullName>
    </submittedName>
</protein>
<dbReference type="Gene3D" id="3.30.160.60">
    <property type="entry name" value="Classic Zinc Finger"/>
    <property type="match status" value="3"/>
</dbReference>
<feature type="region of interest" description="Disordered" evidence="6">
    <location>
        <begin position="49"/>
        <end position="71"/>
    </location>
</feature>
<dbReference type="Pfam" id="PF00096">
    <property type="entry name" value="zf-C2H2"/>
    <property type="match status" value="2"/>
</dbReference>
<evidence type="ECO:0000256" key="1">
    <source>
        <dbReference type="ARBA" id="ARBA00022723"/>
    </source>
</evidence>
<dbReference type="PROSITE" id="PS50157">
    <property type="entry name" value="ZINC_FINGER_C2H2_2"/>
    <property type="match status" value="3"/>
</dbReference>
<keyword evidence="1" id="KW-0479">Metal-binding</keyword>
<dbReference type="GO" id="GO:0000978">
    <property type="term" value="F:RNA polymerase II cis-regulatory region sequence-specific DNA binding"/>
    <property type="evidence" value="ECO:0007669"/>
    <property type="project" value="TreeGrafter"/>
</dbReference>
<sequence length="71" mass="8800">QCRKRFQSSSNLFQHQQIHTNERLFVCPNYENGFKYNWHLIRHQRVHTNERPQCGKSFTHRSNLTQHQRQH</sequence>
<feature type="domain" description="C2H2-type" evidence="7">
    <location>
        <begin position="1"/>
        <end position="24"/>
    </location>
</feature>
<reference evidence="8 9" key="1">
    <citation type="submission" date="2019-09" db="EMBL/GenBank/DDBJ databases">
        <title>Bird 10,000 Genomes (B10K) Project - Family phase.</title>
        <authorList>
            <person name="Zhang G."/>
        </authorList>
    </citation>
    <scope>NUCLEOTIDE SEQUENCE [LARGE SCALE GENOMIC DNA]</scope>
    <source>
        <strain evidence="8">B10K-DU-011-42</strain>
        <tissue evidence="8">Muscle</tissue>
    </source>
</reference>
<feature type="compositionally biased region" description="Polar residues" evidence="6">
    <location>
        <begin position="60"/>
        <end position="71"/>
    </location>
</feature>
<evidence type="ECO:0000256" key="6">
    <source>
        <dbReference type="SAM" id="MobiDB-lite"/>
    </source>
</evidence>
<dbReference type="InterPro" id="IPR013087">
    <property type="entry name" value="Znf_C2H2_type"/>
</dbReference>
<evidence type="ECO:0000313" key="8">
    <source>
        <dbReference type="EMBL" id="NXQ56394.1"/>
    </source>
</evidence>